<dbReference type="CDD" id="cd14688">
    <property type="entry name" value="bZIP_YAP"/>
    <property type="match status" value="1"/>
</dbReference>
<protein>
    <recommendedName>
        <fullName evidence="3">C2H2-type domain-containing protein</fullName>
    </recommendedName>
</protein>
<proteinExistence type="predicted"/>
<evidence type="ECO:0000313" key="5">
    <source>
        <dbReference type="Proteomes" id="UP001321760"/>
    </source>
</evidence>
<evidence type="ECO:0000313" key="4">
    <source>
        <dbReference type="EMBL" id="KAK4445174.1"/>
    </source>
</evidence>
<comment type="caution">
    <text evidence="4">The sequence shown here is derived from an EMBL/GenBank/DDBJ whole genome shotgun (WGS) entry which is preliminary data.</text>
</comment>
<feature type="compositionally biased region" description="Basic and acidic residues" evidence="2">
    <location>
        <begin position="653"/>
        <end position="666"/>
    </location>
</feature>
<feature type="compositionally biased region" description="Low complexity" evidence="2">
    <location>
        <begin position="217"/>
        <end position="243"/>
    </location>
</feature>
<keyword evidence="5" id="KW-1185">Reference proteome</keyword>
<dbReference type="AlphaFoldDB" id="A0AAV9G8P2"/>
<feature type="region of interest" description="Disordered" evidence="2">
    <location>
        <begin position="542"/>
        <end position="562"/>
    </location>
</feature>
<dbReference type="PROSITE" id="PS00036">
    <property type="entry name" value="BZIP_BASIC"/>
    <property type="match status" value="1"/>
</dbReference>
<evidence type="ECO:0000259" key="3">
    <source>
        <dbReference type="PROSITE" id="PS50157"/>
    </source>
</evidence>
<dbReference type="EMBL" id="MU865968">
    <property type="protein sequence ID" value="KAK4445174.1"/>
    <property type="molecule type" value="Genomic_DNA"/>
</dbReference>
<feature type="compositionally biased region" description="Low complexity" evidence="2">
    <location>
        <begin position="642"/>
        <end position="652"/>
    </location>
</feature>
<feature type="compositionally biased region" description="Low complexity" evidence="2">
    <location>
        <begin position="23"/>
        <end position="32"/>
    </location>
</feature>
<keyword evidence="1" id="KW-0863">Zinc-finger</keyword>
<keyword evidence="1" id="KW-0479">Metal-binding</keyword>
<feature type="compositionally biased region" description="Basic and acidic residues" evidence="2">
    <location>
        <begin position="41"/>
        <end position="53"/>
    </location>
</feature>
<reference evidence="4" key="2">
    <citation type="submission" date="2023-05" db="EMBL/GenBank/DDBJ databases">
        <authorList>
            <consortium name="Lawrence Berkeley National Laboratory"/>
            <person name="Steindorff A."/>
            <person name="Hensen N."/>
            <person name="Bonometti L."/>
            <person name="Westerberg I."/>
            <person name="Brannstrom I.O."/>
            <person name="Guillou S."/>
            <person name="Cros-Aarteil S."/>
            <person name="Calhoun S."/>
            <person name="Haridas S."/>
            <person name="Kuo A."/>
            <person name="Mondo S."/>
            <person name="Pangilinan J."/>
            <person name="Riley R."/>
            <person name="Labutti K."/>
            <person name="Andreopoulos B."/>
            <person name="Lipzen A."/>
            <person name="Chen C."/>
            <person name="Yanf M."/>
            <person name="Daum C."/>
            <person name="Ng V."/>
            <person name="Clum A."/>
            <person name="Ohm R."/>
            <person name="Martin F."/>
            <person name="Silar P."/>
            <person name="Natvig D."/>
            <person name="Lalanne C."/>
            <person name="Gautier V."/>
            <person name="Ament-Velasquez S.L."/>
            <person name="Kruys A."/>
            <person name="Hutchinson M.I."/>
            <person name="Powell A.J."/>
            <person name="Barry K."/>
            <person name="Miller A.N."/>
            <person name="Grigoriev I.V."/>
            <person name="Debuchy R."/>
            <person name="Gladieux P."/>
            <person name="Thoren M.H."/>
            <person name="Johannesson H."/>
        </authorList>
    </citation>
    <scope>NUCLEOTIDE SEQUENCE</scope>
    <source>
        <strain evidence="4">PSN243</strain>
    </source>
</reference>
<feature type="compositionally biased region" description="Polar residues" evidence="2">
    <location>
        <begin position="581"/>
        <end position="603"/>
    </location>
</feature>
<dbReference type="GO" id="GO:0003700">
    <property type="term" value="F:DNA-binding transcription factor activity"/>
    <property type="evidence" value="ECO:0007669"/>
    <property type="project" value="InterPro"/>
</dbReference>
<dbReference type="InterPro" id="IPR013087">
    <property type="entry name" value="Znf_C2H2_type"/>
</dbReference>
<feature type="compositionally biased region" description="Polar residues" evidence="2">
    <location>
        <begin position="289"/>
        <end position="306"/>
    </location>
</feature>
<feature type="region of interest" description="Disordered" evidence="2">
    <location>
        <begin position="1"/>
        <end position="92"/>
    </location>
</feature>
<accession>A0AAV9G8P2</accession>
<feature type="region of interest" description="Disordered" evidence="2">
    <location>
        <begin position="195"/>
        <end position="244"/>
    </location>
</feature>
<sequence>MAEPDSRSPSGGYRSGVGGGHGFTTSSSSASKSKGKSVSKSKADGRSSSKSDDWAEVSDAEERRRIQNRIAQRKFRMKTREQMERAQRDAANETFAPGSYRIGGEAFYREDELSGLPWGGFDTMQMVNWRHQNPPGGGGGFLDQPSPYYSGVKGPAAPKIGYSDLGAQVPEALKSGGQPVDSLAKLASKLSLESKASAQLPIRDHSPKRNRSNVGYSSEAQTTSTETESASSRSCSASPSSSALLSPVLDRNKRNAIDSLMAEFETLLNTTLCQGARARGGQRGSSRSLATGTSALPGSAEASSTASSKRPRDGDRRDDTDPSDSEGGRDGEPKRTKLTPESESQPARRLACHYNRRNPQKHNKHRSCNGPGWSTVHRVKEHIYRTHALPTRCARCGEEFQNEADLTAHQRRPQGCEVREVEQAEGCTKDQEKALRKRTKGLESEEEKWKEMYRILFPDDPEDAIPTPYYDDGDSSWESRRDDEFNRYESYLRRELPRAVRTRLEEAVASFSDPFVRQLRSQLVDIVRDTQAQLFRDYRQTMQARSSTTNDTGPDTAQFDAPGQFSDIFLDLSPFDHPSPISESQAALTSQPAPSASSGQNPYFLSPYAGGYAPATLHQGSQPDPSTSPGYGYPHPYHAQPSDSGYDSSMGSGEKEQDHAYCYDYE</sequence>
<name>A0AAV9G8P2_9PEZI</name>
<dbReference type="PROSITE" id="PS50157">
    <property type="entry name" value="ZINC_FINGER_C2H2_2"/>
    <property type="match status" value="1"/>
</dbReference>
<organism evidence="4 5">
    <name type="scientific">Podospora aff. communis PSN243</name>
    <dbReference type="NCBI Taxonomy" id="3040156"/>
    <lineage>
        <taxon>Eukaryota</taxon>
        <taxon>Fungi</taxon>
        <taxon>Dikarya</taxon>
        <taxon>Ascomycota</taxon>
        <taxon>Pezizomycotina</taxon>
        <taxon>Sordariomycetes</taxon>
        <taxon>Sordariomycetidae</taxon>
        <taxon>Sordariales</taxon>
        <taxon>Podosporaceae</taxon>
        <taxon>Podospora</taxon>
    </lineage>
</organism>
<feature type="domain" description="C2H2-type" evidence="3">
    <location>
        <begin position="391"/>
        <end position="411"/>
    </location>
</feature>
<reference evidence="4" key="1">
    <citation type="journal article" date="2023" name="Mol. Phylogenet. Evol.">
        <title>Genome-scale phylogeny and comparative genomics of the fungal order Sordariales.</title>
        <authorList>
            <person name="Hensen N."/>
            <person name="Bonometti L."/>
            <person name="Westerberg I."/>
            <person name="Brannstrom I.O."/>
            <person name="Guillou S."/>
            <person name="Cros-Aarteil S."/>
            <person name="Calhoun S."/>
            <person name="Haridas S."/>
            <person name="Kuo A."/>
            <person name="Mondo S."/>
            <person name="Pangilinan J."/>
            <person name="Riley R."/>
            <person name="LaButti K."/>
            <person name="Andreopoulos B."/>
            <person name="Lipzen A."/>
            <person name="Chen C."/>
            <person name="Yan M."/>
            <person name="Daum C."/>
            <person name="Ng V."/>
            <person name="Clum A."/>
            <person name="Steindorff A."/>
            <person name="Ohm R.A."/>
            <person name="Martin F."/>
            <person name="Silar P."/>
            <person name="Natvig D.O."/>
            <person name="Lalanne C."/>
            <person name="Gautier V."/>
            <person name="Ament-Velasquez S.L."/>
            <person name="Kruys A."/>
            <person name="Hutchinson M.I."/>
            <person name="Powell A.J."/>
            <person name="Barry K."/>
            <person name="Miller A.N."/>
            <person name="Grigoriev I.V."/>
            <person name="Debuchy R."/>
            <person name="Gladieux P."/>
            <person name="Hiltunen Thoren M."/>
            <person name="Johannesson H."/>
        </authorList>
    </citation>
    <scope>NUCLEOTIDE SEQUENCE</scope>
    <source>
        <strain evidence="4">PSN243</strain>
    </source>
</reference>
<feature type="compositionally biased region" description="Basic and acidic residues" evidence="2">
    <location>
        <begin position="78"/>
        <end position="91"/>
    </location>
</feature>
<evidence type="ECO:0000256" key="2">
    <source>
        <dbReference type="SAM" id="MobiDB-lite"/>
    </source>
</evidence>
<dbReference type="Proteomes" id="UP001321760">
    <property type="component" value="Unassembled WGS sequence"/>
</dbReference>
<feature type="compositionally biased region" description="Low complexity" evidence="2">
    <location>
        <begin position="277"/>
        <end position="288"/>
    </location>
</feature>
<feature type="region of interest" description="Disordered" evidence="2">
    <location>
        <begin position="579"/>
        <end position="666"/>
    </location>
</feature>
<feature type="region of interest" description="Disordered" evidence="2">
    <location>
        <begin position="277"/>
        <end position="348"/>
    </location>
</feature>
<feature type="compositionally biased region" description="Polar residues" evidence="2">
    <location>
        <begin position="542"/>
        <end position="555"/>
    </location>
</feature>
<dbReference type="PANTHER" id="PTHR38166">
    <property type="entry name" value="C2H2-TYPE DOMAIN-CONTAINING PROTEIN-RELATED"/>
    <property type="match status" value="1"/>
</dbReference>
<dbReference type="InterPro" id="IPR004827">
    <property type="entry name" value="bZIP"/>
</dbReference>
<dbReference type="GO" id="GO:0008270">
    <property type="term" value="F:zinc ion binding"/>
    <property type="evidence" value="ECO:0007669"/>
    <property type="project" value="UniProtKB-KW"/>
</dbReference>
<feature type="compositionally biased region" description="Basic and acidic residues" evidence="2">
    <location>
        <begin position="310"/>
        <end position="340"/>
    </location>
</feature>
<gene>
    <name evidence="4" type="ORF">QBC34DRAFT_166066</name>
</gene>
<feature type="compositionally biased region" description="Gly residues" evidence="2">
    <location>
        <begin position="13"/>
        <end position="22"/>
    </location>
</feature>
<keyword evidence="1" id="KW-0862">Zinc</keyword>
<evidence type="ECO:0000256" key="1">
    <source>
        <dbReference type="PROSITE-ProRule" id="PRU00042"/>
    </source>
</evidence>
<dbReference type="PANTHER" id="PTHR38166:SF1">
    <property type="entry name" value="C2H2-TYPE DOMAIN-CONTAINING PROTEIN"/>
    <property type="match status" value="1"/>
</dbReference>
<feature type="compositionally biased region" description="Polar residues" evidence="2">
    <location>
        <begin position="618"/>
        <end position="629"/>
    </location>
</feature>